<protein>
    <recommendedName>
        <fullName evidence="5">M96 mating-specific protein family</fullName>
    </recommendedName>
</protein>
<feature type="coiled-coil region" evidence="1">
    <location>
        <begin position="102"/>
        <end position="143"/>
    </location>
</feature>
<feature type="region of interest" description="Disordered" evidence="2">
    <location>
        <begin position="1"/>
        <end position="100"/>
    </location>
</feature>
<keyword evidence="4" id="KW-1185">Reference proteome</keyword>
<reference evidence="3" key="1">
    <citation type="submission" date="2021-02" db="EMBL/GenBank/DDBJ databases">
        <authorList>
            <person name="Palmer J.M."/>
        </authorList>
    </citation>
    <scope>NUCLEOTIDE SEQUENCE</scope>
    <source>
        <strain evidence="3">SCRP734</strain>
    </source>
</reference>
<evidence type="ECO:0000313" key="4">
    <source>
        <dbReference type="Proteomes" id="UP000694044"/>
    </source>
</evidence>
<dbReference type="EMBL" id="JAGDFM010000386">
    <property type="protein sequence ID" value="KAG7378919.1"/>
    <property type="molecule type" value="Genomic_DNA"/>
</dbReference>
<comment type="caution">
    <text evidence="3">The sequence shown here is derived from an EMBL/GenBank/DDBJ whole genome shotgun (WGS) entry which is preliminary data.</text>
</comment>
<dbReference type="Proteomes" id="UP000694044">
    <property type="component" value="Unassembled WGS sequence"/>
</dbReference>
<feature type="compositionally biased region" description="Low complexity" evidence="2">
    <location>
        <begin position="54"/>
        <end position="69"/>
    </location>
</feature>
<feature type="compositionally biased region" description="Basic residues" evidence="2">
    <location>
        <begin position="86"/>
        <end position="95"/>
    </location>
</feature>
<proteinExistence type="predicted"/>
<evidence type="ECO:0008006" key="5">
    <source>
        <dbReference type="Google" id="ProtNLM"/>
    </source>
</evidence>
<evidence type="ECO:0000256" key="1">
    <source>
        <dbReference type="SAM" id="Coils"/>
    </source>
</evidence>
<keyword evidence="1" id="KW-0175">Coiled coil</keyword>
<evidence type="ECO:0000256" key="2">
    <source>
        <dbReference type="SAM" id="MobiDB-lite"/>
    </source>
</evidence>
<sequence>MPESSASVDGESASASYDAHDAFSHSLPMPDDAVPSSDQKEPQVPVDSAPHTVSDSNSSASSGTSSGPSFWPANATVTTSNGPSPRPKKKRRRDRNRPIHEINRLQAQVAEMEAQLKALEPECNGDSTELQALQHKNNELKDKWKKSVERTAAMEKLLQTQADTLLQALPKSLAVSGENLTYDLVEDDAVFQALARTVDEHYLDMDRMLGDAGVRDATSEIFDARLSRPTSTTDTDCVLKTRTCAFLPYALERVEKAMWRRMESESAVLPENVESSGDLGLPLGIASNLIVSKREVHLDDASFTIRLALKEFAEPDRLVYVWDAVGDWPQGNTKLHVSTREYGWICFAPTESADLSILRSLVLVRSTTTPMVDVSLLERVMQLYRHTIEARYQKLENAIVDASICSRKIPRAADSTGGKACAVNGASKQLS</sequence>
<name>A0A8T1VFI6_9STRA</name>
<accession>A0A8T1VFI6</accession>
<dbReference type="OrthoDB" id="108225at2759"/>
<evidence type="ECO:0000313" key="3">
    <source>
        <dbReference type="EMBL" id="KAG7378919.1"/>
    </source>
</evidence>
<organism evidence="3 4">
    <name type="scientific">Phytophthora pseudosyringae</name>
    <dbReference type="NCBI Taxonomy" id="221518"/>
    <lineage>
        <taxon>Eukaryota</taxon>
        <taxon>Sar</taxon>
        <taxon>Stramenopiles</taxon>
        <taxon>Oomycota</taxon>
        <taxon>Peronosporomycetes</taxon>
        <taxon>Peronosporales</taxon>
        <taxon>Peronosporaceae</taxon>
        <taxon>Phytophthora</taxon>
    </lineage>
</organism>
<dbReference type="AlphaFoldDB" id="A0A8T1VFI6"/>
<gene>
    <name evidence="3" type="ORF">PHYPSEUDO_009316</name>
</gene>